<evidence type="ECO:0000259" key="1">
    <source>
        <dbReference type="PROSITE" id="PS50191"/>
    </source>
</evidence>
<dbReference type="Proteomes" id="UP000481153">
    <property type="component" value="Unassembled WGS sequence"/>
</dbReference>
<dbReference type="AlphaFoldDB" id="A0A6G0XVF1"/>
<name>A0A6G0XVF1_9STRA</name>
<proteinExistence type="predicted"/>
<dbReference type="InterPro" id="IPR051026">
    <property type="entry name" value="PI/PC_transfer"/>
</dbReference>
<dbReference type="SUPFAM" id="SSF46938">
    <property type="entry name" value="CRAL/TRIO N-terminal domain"/>
    <property type="match status" value="1"/>
</dbReference>
<dbReference type="VEuPathDB" id="FungiDB:AeMF1_012037"/>
<dbReference type="Gene3D" id="3.40.525.10">
    <property type="entry name" value="CRAL-TRIO lipid binding domain"/>
    <property type="match status" value="1"/>
</dbReference>
<dbReference type="InterPro" id="IPR001251">
    <property type="entry name" value="CRAL-TRIO_dom"/>
</dbReference>
<sequence length="294" mass="33947">MVLPSDEVALASLRQRLLKEYPEEELERIGMCHPGRLDATLLRFFVARNRDEEEAFKMLKKSMEWRLNVDMPDIMSGPALCSEKLEAIRKYNPQGFHKTSKAGHHIYIERTGYMDVPKLLEICTQDEVVRAHTQKVEYQFHVMALHQEEKPMPRIIIIYDLGKIGFNTFRAEVFTAIQTITSLNQNHYPETLHKVYIVNAPYFFYAIHKMIEVFLPEVIRNKIGFCASPDELLDVVDADNLPAFLGGTCECFPGEEHDGCITSASFTNTHFYQELDAYFESQTKEEPIPQPEHA</sequence>
<comment type="caution">
    <text evidence="2">The sequence shown here is derived from an EMBL/GenBank/DDBJ whole genome shotgun (WGS) entry which is preliminary data.</text>
</comment>
<dbReference type="PROSITE" id="PS50191">
    <property type="entry name" value="CRAL_TRIO"/>
    <property type="match status" value="1"/>
</dbReference>
<keyword evidence="3" id="KW-1185">Reference proteome</keyword>
<dbReference type="InterPro" id="IPR036273">
    <property type="entry name" value="CRAL/TRIO_N_dom_sf"/>
</dbReference>
<dbReference type="InterPro" id="IPR036865">
    <property type="entry name" value="CRAL-TRIO_dom_sf"/>
</dbReference>
<reference evidence="2 3" key="1">
    <citation type="submission" date="2019-07" db="EMBL/GenBank/DDBJ databases">
        <title>Genomics analysis of Aphanomyces spp. identifies a new class of oomycete effector associated with host adaptation.</title>
        <authorList>
            <person name="Gaulin E."/>
        </authorList>
    </citation>
    <scope>NUCLEOTIDE SEQUENCE [LARGE SCALE GENOMIC DNA]</scope>
    <source>
        <strain evidence="2 3">ATCC 201684</strain>
    </source>
</reference>
<dbReference type="EMBL" id="VJMJ01000009">
    <property type="protein sequence ID" value="KAF0744385.1"/>
    <property type="molecule type" value="Genomic_DNA"/>
</dbReference>
<organism evidence="2 3">
    <name type="scientific">Aphanomyces euteiches</name>
    <dbReference type="NCBI Taxonomy" id="100861"/>
    <lineage>
        <taxon>Eukaryota</taxon>
        <taxon>Sar</taxon>
        <taxon>Stramenopiles</taxon>
        <taxon>Oomycota</taxon>
        <taxon>Saprolegniomycetes</taxon>
        <taxon>Saprolegniales</taxon>
        <taxon>Verrucalvaceae</taxon>
        <taxon>Aphanomyces</taxon>
    </lineage>
</organism>
<dbReference type="CDD" id="cd00170">
    <property type="entry name" value="SEC14"/>
    <property type="match status" value="1"/>
</dbReference>
<evidence type="ECO:0000313" key="3">
    <source>
        <dbReference type="Proteomes" id="UP000481153"/>
    </source>
</evidence>
<dbReference type="Pfam" id="PF00650">
    <property type="entry name" value="CRAL_TRIO"/>
    <property type="match status" value="1"/>
</dbReference>
<dbReference type="PANTHER" id="PTHR45657">
    <property type="entry name" value="CRAL-TRIO DOMAIN-CONTAINING PROTEIN YKL091C-RELATED"/>
    <property type="match status" value="1"/>
</dbReference>
<gene>
    <name evidence="2" type="ORF">Ae201684_000869</name>
</gene>
<dbReference type="PANTHER" id="PTHR45657:SF1">
    <property type="entry name" value="CRAL-TRIO DOMAIN-CONTAINING PROTEIN YKL091C-RELATED"/>
    <property type="match status" value="1"/>
</dbReference>
<dbReference type="SUPFAM" id="SSF52087">
    <property type="entry name" value="CRAL/TRIO domain"/>
    <property type="match status" value="1"/>
</dbReference>
<protein>
    <recommendedName>
        <fullName evidence="1">CRAL-TRIO domain-containing protein</fullName>
    </recommendedName>
</protein>
<accession>A0A6G0XVF1</accession>
<dbReference type="SMART" id="SM00516">
    <property type="entry name" value="SEC14"/>
    <property type="match status" value="1"/>
</dbReference>
<feature type="domain" description="CRAL-TRIO" evidence="1">
    <location>
        <begin position="84"/>
        <end position="253"/>
    </location>
</feature>
<evidence type="ECO:0000313" key="2">
    <source>
        <dbReference type="EMBL" id="KAF0744385.1"/>
    </source>
</evidence>